<sequence>MSDKLRGIVGRIFRENLNTYNDSEALILFMVKRVMAQHADEFAVGGILNEESEQRIIDLTKEELRLENSVPLNTMKMQVAF</sequence>
<accession>A0A5J4TWP4</accession>
<dbReference type="OrthoDB" id="10251073at2759"/>
<protein>
    <submittedName>
        <fullName evidence="1">Uncharacterized protein</fullName>
    </submittedName>
</protein>
<dbReference type="Proteomes" id="UP000324800">
    <property type="component" value="Unassembled WGS sequence"/>
</dbReference>
<dbReference type="EMBL" id="SNRW01023590">
    <property type="protein sequence ID" value="KAA6362896.1"/>
    <property type="molecule type" value="Genomic_DNA"/>
</dbReference>
<proteinExistence type="predicted"/>
<reference evidence="1 2" key="1">
    <citation type="submission" date="2019-03" db="EMBL/GenBank/DDBJ databases">
        <title>Single cell metagenomics reveals metabolic interactions within the superorganism composed of flagellate Streblomastix strix and complex community of Bacteroidetes bacteria on its surface.</title>
        <authorList>
            <person name="Treitli S.C."/>
            <person name="Kolisko M."/>
            <person name="Husnik F."/>
            <person name="Keeling P."/>
            <person name="Hampl V."/>
        </authorList>
    </citation>
    <scope>NUCLEOTIDE SEQUENCE [LARGE SCALE GENOMIC DNA]</scope>
    <source>
        <strain evidence="1">ST1C</strain>
    </source>
</reference>
<name>A0A5J4TWP4_9EUKA</name>
<gene>
    <name evidence="1" type="ORF">EZS28_041577</name>
</gene>
<dbReference type="AlphaFoldDB" id="A0A5J4TWP4"/>
<comment type="caution">
    <text evidence="1">The sequence shown here is derived from an EMBL/GenBank/DDBJ whole genome shotgun (WGS) entry which is preliminary data.</text>
</comment>
<evidence type="ECO:0000313" key="1">
    <source>
        <dbReference type="EMBL" id="KAA6362896.1"/>
    </source>
</evidence>
<evidence type="ECO:0000313" key="2">
    <source>
        <dbReference type="Proteomes" id="UP000324800"/>
    </source>
</evidence>
<feature type="non-terminal residue" evidence="1">
    <location>
        <position position="81"/>
    </location>
</feature>
<organism evidence="1 2">
    <name type="scientific">Streblomastix strix</name>
    <dbReference type="NCBI Taxonomy" id="222440"/>
    <lineage>
        <taxon>Eukaryota</taxon>
        <taxon>Metamonada</taxon>
        <taxon>Preaxostyla</taxon>
        <taxon>Oxymonadida</taxon>
        <taxon>Streblomastigidae</taxon>
        <taxon>Streblomastix</taxon>
    </lineage>
</organism>